<dbReference type="Proteomes" id="UP001163223">
    <property type="component" value="Chromosome"/>
</dbReference>
<sequence>MGFEADAGTIALWVASMVFAGIVGGLIAGLLGVGGGIVIVPVLYQVLAGFGVEEGLRMKVAVATSLATIIATSSVSVMSHHRRGAIDLSLLKSWSLPIFIGVIAGTAFGGTVDGRVLTGVFATVALLVAINMLLRREGVAVADGFPNRFAKISSGFFVGGVSAMMGIGGGTLSVPILTTYGFDIRRAVGTAAAIGFVIAIPGTLGYIVTGLGAEGRPPFSLGYFNAAAALALVPLTMLMAPVGARLAHSIPRRALQFCFAGFLLLTSARMFYDLYQSL</sequence>
<accession>A0ACD4NN87</accession>
<dbReference type="EMBL" id="CP113520">
    <property type="protein sequence ID" value="WAJ28204.1"/>
    <property type="molecule type" value="Genomic_DNA"/>
</dbReference>
<evidence type="ECO:0000313" key="1">
    <source>
        <dbReference type="EMBL" id="WAJ28204.1"/>
    </source>
</evidence>
<name>A0ACD4NN87_9HYPH</name>
<organism evidence="1 2">
    <name type="scientific">Antarcticirhabdus aurantiaca</name>
    <dbReference type="NCBI Taxonomy" id="2606717"/>
    <lineage>
        <taxon>Bacteria</taxon>
        <taxon>Pseudomonadati</taxon>
        <taxon>Pseudomonadota</taxon>
        <taxon>Alphaproteobacteria</taxon>
        <taxon>Hyphomicrobiales</taxon>
        <taxon>Aurantimonadaceae</taxon>
        <taxon>Antarcticirhabdus</taxon>
    </lineage>
</organism>
<gene>
    <name evidence="1" type="ORF">OXU80_25835</name>
</gene>
<protein>
    <submittedName>
        <fullName evidence="1">Sulfite exporter TauE/SafE family protein</fullName>
    </submittedName>
</protein>
<proteinExistence type="predicted"/>
<keyword evidence="2" id="KW-1185">Reference proteome</keyword>
<evidence type="ECO:0000313" key="2">
    <source>
        <dbReference type="Proteomes" id="UP001163223"/>
    </source>
</evidence>
<reference evidence="1" key="1">
    <citation type="submission" date="2022-11" db="EMBL/GenBank/DDBJ databases">
        <title>beta-Carotene-producing bacterium, Jeongeuplla avenae sp. nov., alleviates the salt stress of Arabidopsis seedlings.</title>
        <authorList>
            <person name="Jiang L."/>
            <person name="Lee J."/>
        </authorList>
    </citation>
    <scope>NUCLEOTIDE SEQUENCE</scope>
    <source>
        <strain evidence="1">DY_R2A_6</strain>
    </source>
</reference>